<sequence>MGGVATLRFHKMPTGCVVCVSHKRNHDGYFRYSVGSSRKGEKKMFMFHRWVWEQHRGPIPEGYEIDHLCLNRGCCNVEHLQCIPKREHIIKTNKERKLVKEIHHGYEQTIQSNFQRDRNPER</sequence>
<evidence type="ECO:0000313" key="2">
    <source>
        <dbReference type="EMBL" id="AXY85343.1"/>
    </source>
</evidence>
<keyword evidence="2" id="KW-0540">Nuclease</keyword>
<keyword evidence="3" id="KW-1185">Reference proteome</keyword>
<protein>
    <submittedName>
        <fullName evidence="2">HNH endonuclease</fullName>
    </submittedName>
</protein>
<accession>A0A385IPE1</accession>
<dbReference type="EMBL" id="MH717709">
    <property type="protein sequence ID" value="AXY85343.1"/>
    <property type="molecule type" value="Genomic_DNA"/>
</dbReference>
<keyword evidence="2" id="KW-0378">Hydrolase</keyword>
<keyword evidence="2" id="KW-0255">Endonuclease</keyword>
<proteinExistence type="predicted"/>
<dbReference type="InterPro" id="IPR044925">
    <property type="entry name" value="His-Me_finger_sf"/>
</dbReference>
<dbReference type="InterPro" id="IPR003615">
    <property type="entry name" value="HNH_nuc"/>
</dbReference>
<evidence type="ECO:0000259" key="1">
    <source>
        <dbReference type="Pfam" id="PF13392"/>
    </source>
</evidence>
<organism evidence="2 3">
    <name type="scientific">Escherichia phage LL2</name>
    <dbReference type="NCBI Taxonomy" id="2301650"/>
    <lineage>
        <taxon>Viruses</taxon>
        <taxon>Duplodnaviria</taxon>
        <taxon>Heunggongvirae</taxon>
        <taxon>Uroviricota</taxon>
        <taxon>Caudoviricetes</taxon>
        <taxon>Autographivirales</taxon>
        <taxon>Autotranscriptaviridae</taxon>
        <taxon>Studiervirinae</taxon>
        <taxon>Teetrevirus</taxon>
        <taxon>Teetrevirus LL2</taxon>
    </lineage>
</organism>
<evidence type="ECO:0000313" key="3">
    <source>
        <dbReference type="Proteomes" id="UP000261929"/>
    </source>
</evidence>
<dbReference type="SUPFAM" id="SSF54060">
    <property type="entry name" value="His-Me finger endonucleases"/>
    <property type="match status" value="1"/>
</dbReference>
<reference evidence="2 3" key="1">
    <citation type="submission" date="2018-08" db="EMBL/GenBank/DDBJ databases">
        <title>Complete genome of Escherichia coli phage LL2.</title>
        <authorList>
            <person name="Rangan R.S."/>
            <person name="O'Leary C.J."/>
            <person name="Lauren L."/>
            <person name="Liu M."/>
        </authorList>
    </citation>
    <scope>NUCLEOTIDE SEQUENCE [LARGE SCALE GENOMIC DNA]</scope>
</reference>
<dbReference type="Gene3D" id="3.90.75.20">
    <property type="match status" value="1"/>
</dbReference>
<dbReference type="Pfam" id="PF13392">
    <property type="entry name" value="HNH_3"/>
    <property type="match status" value="1"/>
</dbReference>
<name>A0A385IPE1_9CAUD</name>
<feature type="domain" description="HNH nuclease" evidence="1">
    <location>
        <begin position="46"/>
        <end position="88"/>
    </location>
</feature>
<dbReference type="Proteomes" id="UP000261929">
    <property type="component" value="Segment"/>
</dbReference>
<dbReference type="GO" id="GO:0004519">
    <property type="term" value="F:endonuclease activity"/>
    <property type="evidence" value="ECO:0007669"/>
    <property type="project" value="UniProtKB-KW"/>
</dbReference>
<gene>
    <name evidence="2" type="ORF">LL2_025</name>
</gene>